<accession>A0ACA9KCG2</accession>
<comment type="caution">
    <text evidence="1">The sequence shown here is derived from an EMBL/GenBank/DDBJ whole genome shotgun (WGS) entry which is preliminary data.</text>
</comment>
<name>A0ACA9KCG2_9GLOM</name>
<sequence>MNIPNSFVHELRLNGTIKKPFLSSEVAETMQGLKLTGSAAAKDLIIRFKDLRPL</sequence>
<evidence type="ECO:0000313" key="1">
    <source>
        <dbReference type="EMBL" id="CAG8464290.1"/>
    </source>
</evidence>
<reference evidence="1" key="1">
    <citation type="submission" date="2021-06" db="EMBL/GenBank/DDBJ databases">
        <authorList>
            <person name="Kallberg Y."/>
            <person name="Tangrot J."/>
            <person name="Rosling A."/>
        </authorList>
    </citation>
    <scope>NUCLEOTIDE SEQUENCE</scope>
    <source>
        <strain evidence="1">AU212A</strain>
    </source>
</reference>
<organism evidence="1 2">
    <name type="scientific">Scutellospora calospora</name>
    <dbReference type="NCBI Taxonomy" id="85575"/>
    <lineage>
        <taxon>Eukaryota</taxon>
        <taxon>Fungi</taxon>
        <taxon>Fungi incertae sedis</taxon>
        <taxon>Mucoromycota</taxon>
        <taxon>Glomeromycotina</taxon>
        <taxon>Glomeromycetes</taxon>
        <taxon>Diversisporales</taxon>
        <taxon>Gigasporaceae</taxon>
        <taxon>Scutellospora</taxon>
    </lineage>
</organism>
<keyword evidence="2" id="KW-1185">Reference proteome</keyword>
<evidence type="ECO:0000313" key="2">
    <source>
        <dbReference type="Proteomes" id="UP000789860"/>
    </source>
</evidence>
<gene>
    <name evidence="1" type="ORF">SCALOS_LOCUS1748</name>
</gene>
<proteinExistence type="predicted"/>
<dbReference type="Proteomes" id="UP000789860">
    <property type="component" value="Unassembled WGS sequence"/>
</dbReference>
<dbReference type="EMBL" id="CAJVPM010001312">
    <property type="protein sequence ID" value="CAG8464290.1"/>
    <property type="molecule type" value="Genomic_DNA"/>
</dbReference>
<protein>
    <submittedName>
        <fullName evidence="1">7575_t:CDS:1</fullName>
    </submittedName>
</protein>